<protein>
    <submittedName>
        <fullName evidence="1">Uncharacterized protein</fullName>
    </submittedName>
</protein>
<sequence length="208" mass="23875">MNSRKSLISPEYTFKISKARGIVELLVSPLLGTFHTEFTSYFNIVRKLNARFSHTSICASLIFGMAAFRHHLPFEEIVYLELSAHDPTRSLFFGSKSQPLFDLVHYPSCCLTLILFPGSPIWTIQFCAFVLFEHPFSRSKATPKQTFNFEKEVAAWRRSVPQVLNLAAPATCLKFPIPLFPNVERRHSYFLHCFLYANFGHMMYPGAI</sequence>
<evidence type="ECO:0000313" key="1">
    <source>
        <dbReference type="EMBL" id="KAF2469403.1"/>
    </source>
</evidence>
<keyword evidence="2" id="KW-1185">Reference proteome</keyword>
<gene>
    <name evidence="1" type="ORF">BDR25DRAFT_356637</name>
</gene>
<reference evidence="1" key="1">
    <citation type="journal article" date="2020" name="Stud. Mycol.">
        <title>101 Dothideomycetes genomes: a test case for predicting lifestyles and emergence of pathogens.</title>
        <authorList>
            <person name="Haridas S."/>
            <person name="Albert R."/>
            <person name="Binder M."/>
            <person name="Bloem J."/>
            <person name="Labutti K."/>
            <person name="Salamov A."/>
            <person name="Andreopoulos B."/>
            <person name="Baker S."/>
            <person name="Barry K."/>
            <person name="Bills G."/>
            <person name="Bluhm B."/>
            <person name="Cannon C."/>
            <person name="Castanera R."/>
            <person name="Culley D."/>
            <person name="Daum C."/>
            <person name="Ezra D."/>
            <person name="Gonzalez J."/>
            <person name="Henrissat B."/>
            <person name="Kuo A."/>
            <person name="Liang C."/>
            <person name="Lipzen A."/>
            <person name="Lutzoni F."/>
            <person name="Magnuson J."/>
            <person name="Mondo S."/>
            <person name="Nolan M."/>
            <person name="Ohm R."/>
            <person name="Pangilinan J."/>
            <person name="Park H.-J."/>
            <person name="Ramirez L."/>
            <person name="Alfaro M."/>
            <person name="Sun H."/>
            <person name="Tritt A."/>
            <person name="Yoshinaga Y."/>
            <person name="Zwiers L.-H."/>
            <person name="Turgeon B."/>
            <person name="Goodwin S."/>
            <person name="Spatafora J."/>
            <person name="Crous P."/>
            <person name="Grigoriev I."/>
        </authorList>
    </citation>
    <scope>NUCLEOTIDE SEQUENCE</scope>
    <source>
        <strain evidence="1">ATCC 200398</strain>
    </source>
</reference>
<evidence type="ECO:0000313" key="2">
    <source>
        <dbReference type="Proteomes" id="UP000799755"/>
    </source>
</evidence>
<name>A0ACB6QS58_9PLEO</name>
<comment type="caution">
    <text evidence="1">The sequence shown here is derived from an EMBL/GenBank/DDBJ whole genome shotgun (WGS) entry which is preliminary data.</text>
</comment>
<dbReference type="EMBL" id="MU003512">
    <property type="protein sequence ID" value="KAF2469403.1"/>
    <property type="molecule type" value="Genomic_DNA"/>
</dbReference>
<proteinExistence type="predicted"/>
<dbReference type="Proteomes" id="UP000799755">
    <property type="component" value="Unassembled WGS sequence"/>
</dbReference>
<accession>A0ACB6QS58</accession>
<organism evidence="1 2">
    <name type="scientific">Lindgomyces ingoldianus</name>
    <dbReference type="NCBI Taxonomy" id="673940"/>
    <lineage>
        <taxon>Eukaryota</taxon>
        <taxon>Fungi</taxon>
        <taxon>Dikarya</taxon>
        <taxon>Ascomycota</taxon>
        <taxon>Pezizomycotina</taxon>
        <taxon>Dothideomycetes</taxon>
        <taxon>Pleosporomycetidae</taxon>
        <taxon>Pleosporales</taxon>
        <taxon>Lindgomycetaceae</taxon>
        <taxon>Lindgomyces</taxon>
    </lineage>
</organism>